<keyword evidence="11" id="KW-0413">Isomerase</keyword>
<sequence>MDTRRTLIFSAVLLATLTSAFVEELDDSFLTTRTVDDSWIIKFYAPWCSLCKQLDPVWHQIGSELKSLGSPVKVGKCDATANIGLAKEFRVKGYPAILMWKKHLKYNYSGPRTRDAILDFTHRVSGPVVRSLNSLQIFQHAISRHDIMFVYVGATSPLKGNFMSVAEELVVHTHFFSAARDVLPKDVSLSSLPTVLLFKDTTFHTYTEENDGDLRSWVNRERFPYFSKIDSFALYAMGESGKLVALVLLEERSLCEESERLKDLLRKVTSEQRHMYSRHFYFGFMTGNDYIKGLIMSDVIEPSFVVVNLSNDGYFLPHVPVKTERQLRDFLDGVVDGGVQCQGGNNVVQRIKRLIYEAKAMLTLLFTQVPLLSFFLLSFPLAIAAAFFYLCCKPHK</sequence>
<reference evidence="17 18" key="1">
    <citation type="journal article" date="2021" name="Sci. Rep.">
        <title>Chromosome anchoring in Senegalese sole (Solea senegalensis) reveals sex-associated markers and genome rearrangements in flatfish.</title>
        <authorList>
            <person name="Guerrero-Cozar I."/>
            <person name="Gomez-Garrido J."/>
            <person name="Berbel C."/>
            <person name="Martinez-Blanch J.F."/>
            <person name="Alioto T."/>
            <person name="Claros M.G."/>
            <person name="Gagnaire P.A."/>
            <person name="Manchado M."/>
        </authorList>
    </citation>
    <scope>NUCLEOTIDE SEQUENCE [LARGE SCALE GENOMIC DNA]</scope>
    <source>
        <strain evidence="17">Sse05_10M</strain>
    </source>
</reference>
<keyword evidence="18" id="KW-1185">Reference proteome</keyword>
<evidence type="ECO:0000256" key="3">
    <source>
        <dbReference type="ARBA" id="ARBA00012723"/>
    </source>
</evidence>
<evidence type="ECO:0000256" key="9">
    <source>
        <dbReference type="ARBA" id="ARBA00023157"/>
    </source>
</evidence>
<keyword evidence="6" id="KW-0256">Endoplasmic reticulum</keyword>
<keyword evidence="5 15" id="KW-0732">Signal</keyword>
<evidence type="ECO:0000256" key="4">
    <source>
        <dbReference type="ARBA" id="ARBA00022692"/>
    </source>
</evidence>
<evidence type="ECO:0000256" key="10">
    <source>
        <dbReference type="ARBA" id="ARBA00023180"/>
    </source>
</evidence>
<dbReference type="FunFam" id="3.40.30.10:FF:000121">
    <property type="entry name" value="protein disulfide-isomerase TMX3 isoform X1"/>
    <property type="match status" value="1"/>
</dbReference>
<dbReference type="GO" id="GO:0003756">
    <property type="term" value="F:protein disulfide isomerase activity"/>
    <property type="evidence" value="ECO:0007669"/>
    <property type="project" value="UniProtKB-EC"/>
</dbReference>
<proteinExistence type="predicted"/>
<dbReference type="EC" id="5.3.4.1" evidence="3"/>
<comment type="subcellular location">
    <subcellularLocation>
        <location evidence="2">Endoplasmic reticulum membrane</location>
        <topology evidence="2">Single-pass membrane protein</topology>
    </subcellularLocation>
</comment>
<dbReference type="PANTHER" id="PTHR46426">
    <property type="entry name" value="PROTEIN DISULFIDE-ISOMERASE TMX3"/>
    <property type="match status" value="1"/>
</dbReference>
<evidence type="ECO:0000256" key="8">
    <source>
        <dbReference type="ARBA" id="ARBA00023136"/>
    </source>
</evidence>
<keyword evidence="7 14" id="KW-1133">Transmembrane helix</keyword>
<feature type="domain" description="Thioredoxin" evidence="16">
    <location>
        <begin position="6"/>
        <end position="126"/>
    </location>
</feature>
<evidence type="ECO:0000256" key="7">
    <source>
        <dbReference type="ARBA" id="ARBA00022989"/>
    </source>
</evidence>
<comment type="catalytic activity">
    <reaction evidence="1">
        <text>Catalyzes the rearrangement of -S-S- bonds in proteins.</text>
        <dbReference type="EC" id="5.3.4.1"/>
    </reaction>
</comment>
<dbReference type="Pfam" id="PF13848">
    <property type="entry name" value="Thioredoxin_6"/>
    <property type="match status" value="1"/>
</dbReference>
<evidence type="ECO:0000256" key="13">
    <source>
        <dbReference type="ARBA" id="ARBA00045246"/>
    </source>
</evidence>
<comment type="function">
    <text evidence="13">Probable disulfide isomerase, which participates in the folding of proteins containing disulfide bonds. May act as a dithiol oxidase. Acts as a regulator of endoplasmic reticulum-mitochondria contact sites via its ability to regulate redox signals.</text>
</comment>
<organism evidence="17 18">
    <name type="scientific">Solea senegalensis</name>
    <name type="common">Senegalese sole</name>
    <dbReference type="NCBI Taxonomy" id="28829"/>
    <lineage>
        <taxon>Eukaryota</taxon>
        <taxon>Metazoa</taxon>
        <taxon>Chordata</taxon>
        <taxon>Craniata</taxon>
        <taxon>Vertebrata</taxon>
        <taxon>Euteleostomi</taxon>
        <taxon>Actinopterygii</taxon>
        <taxon>Neopterygii</taxon>
        <taxon>Teleostei</taxon>
        <taxon>Neoteleostei</taxon>
        <taxon>Acanthomorphata</taxon>
        <taxon>Carangaria</taxon>
        <taxon>Pleuronectiformes</taxon>
        <taxon>Pleuronectoidei</taxon>
        <taxon>Soleidae</taxon>
        <taxon>Solea</taxon>
    </lineage>
</organism>
<accession>A0AAV6SZ88</accession>
<keyword evidence="12" id="KW-0676">Redox-active center</keyword>
<dbReference type="GO" id="GO:0005789">
    <property type="term" value="C:endoplasmic reticulum membrane"/>
    <property type="evidence" value="ECO:0007669"/>
    <property type="project" value="UniProtKB-SubCell"/>
</dbReference>
<evidence type="ECO:0000256" key="5">
    <source>
        <dbReference type="ARBA" id="ARBA00022729"/>
    </source>
</evidence>
<evidence type="ECO:0000256" key="12">
    <source>
        <dbReference type="ARBA" id="ARBA00023284"/>
    </source>
</evidence>
<dbReference type="Proteomes" id="UP000693946">
    <property type="component" value="Linkage Group LG10"/>
</dbReference>
<evidence type="ECO:0000259" key="16">
    <source>
        <dbReference type="PROSITE" id="PS51352"/>
    </source>
</evidence>
<evidence type="ECO:0000256" key="1">
    <source>
        <dbReference type="ARBA" id="ARBA00001182"/>
    </source>
</evidence>
<dbReference type="InterPro" id="IPR052250">
    <property type="entry name" value="PDI_TMX3"/>
</dbReference>
<feature type="signal peptide" evidence="15">
    <location>
        <begin position="1"/>
        <end position="22"/>
    </location>
</feature>
<comment type="caution">
    <text evidence="17">The sequence shown here is derived from an EMBL/GenBank/DDBJ whole genome shotgun (WGS) entry which is preliminary data.</text>
</comment>
<evidence type="ECO:0000256" key="15">
    <source>
        <dbReference type="SAM" id="SignalP"/>
    </source>
</evidence>
<keyword evidence="9" id="KW-1015">Disulfide bond</keyword>
<evidence type="ECO:0000313" key="18">
    <source>
        <dbReference type="Proteomes" id="UP000693946"/>
    </source>
</evidence>
<dbReference type="AlphaFoldDB" id="A0AAV6SZ88"/>
<feature type="chain" id="PRO_5043507347" description="protein disulfide-isomerase" evidence="15">
    <location>
        <begin position="23"/>
        <end position="396"/>
    </location>
</feature>
<dbReference type="EMBL" id="JAGKHQ010000002">
    <property type="protein sequence ID" value="KAG7522423.1"/>
    <property type="molecule type" value="Genomic_DNA"/>
</dbReference>
<dbReference type="PANTHER" id="PTHR46426:SF1">
    <property type="entry name" value="PROTEIN DISULFIDE-ISOMERASE TMX3"/>
    <property type="match status" value="1"/>
</dbReference>
<keyword evidence="4 14" id="KW-0812">Transmembrane</keyword>
<dbReference type="GO" id="GO:0009986">
    <property type="term" value="C:cell surface"/>
    <property type="evidence" value="ECO:0007669"/>
    <property type="project" value="TreeGrafter"/>
</dbReference>
<dbReference type="PROSITE" id="PS51352">
    <property type="entry name" value="THIOREDOXIN_2"/>
    <property type="match status" value="1"/>
</dbReference>
<feature type="transmembrane region" description="Helical" evidence="14">
    <location>
        <begin position="371"/>
        <end position="392"/>
    </location>
</feature>
<evidence type="ECO:0000256" key="14">
    <source>
        <dbReference type="SAM" id="Phobius"/>
    </source>
</evidence>
<gene>
    <name evidence="17" type="ORF">JOB18_021826</name>
</gene>
<evidence type="ECO:0000256" key="11">
    <source>
        <dbReference type="ARBA" id="ARBA00023235"/>
    </source>
</evidence>
<evidence type="ECO:0000256" key="2">
    <source>
        <dbReference type="ARBA" id="ARBA00004389"/>
    </source>
</evidence>
<evidence type="ECO:0000313" key="17">
    <source>
        <dbReference type="EMBL" id="KAG7522423.1"/>
    </source>
</evidence>
<protein>
    <recommendedName>
        <fullName evidence="3">protein disulfide-isomerase</fullName>
        <ecNumber evidence="3">5.3.4.1</ecNumber>
    </recommendedName>
</protein>
<dbReference type="Pfam" id="PF00085">
    <property type="entry name" value="Thioredoxin"/>
    <property type="match status" value="1"/>
</dbReference>
<evidence type="ECO:0000256" key="6">
    <source>
        <dbReference type="ARBA" id="ARBA00022824"/>
    </source>
</evidence>
<dbReference type="InterPro" id="IPR013766">
    <property type="entry name" value="Thioredoxin_domain"/>
</dbReference>
<name>A0AAV6SZ88_SOLSE</name>
<keyword evidence="8 14" id="KW-0472">Membrane</keyword>
<keyword evidence="10" id="KW-0325">Glycoprotein</keyword>